<evidence type="ECO:0000313" key="1">
    <source>
        <dbReference type="EMBL" id="THG55219.1"/>
    </source>
</evidence>
<name>A0AC61S947_9BACT</name>
<accession>A0AC61S947</accession>
<reference evidence="1" key="1">
    <citation type="submission" date="2019-04" db="EMBL/GenBank/DDBJ databases">
        <title>Microbes associate with the intestines of laboratory mice.</title>
        <authorList>
            <person name="Navarre W."/>
            <person name="Wong E."/>
            <person name="Huang K.C."/>
            <person name="Tropini C."/>
            <person name="Ng K."/>
            <person name="Yu B."/>
        </authorList>
    </citation>
    <scope>NUCLEOTIDE SEQUENCE</scope>
    <source>
        <strain evidence="1">NM86_A22</strain>
    </source>
</reference>
<evidence type="ECO:0000313" key="2">
    <source>
        <dbReference type="Proteomes" id="UP000305401"/>
    </source>
</evidence>
<organism evidence="1 2">
    <name type="scientific">Muribaculum caecicola</name>
    <dbReference type="NCBI Taxonomy" id="3038144"/>
    <lineage>
        <taxon>Bacteria</taxon>
        <taxon>Pseudomonadati</taxon>
        <taxon>Bacteroidota</taxon>
        <taxon>Bacteroidia</taxon>
        <taxon>Bacteroidales</taxon>
        <taxon>Muribaculaceae</taxon>
        <taxon>Muribaculum</taxon>
    </lineage>
</organism>
<protein>
    <submittedName>
        <fullName evidence="1">Uncharacterized protein</fullName>
    </submittedName>
</protein>
<dbReference type="EMBL" id="SSTG01000003">
    <property type="protein sequence ID" value="THG55219.1"/>
    <property type="molecule type" value="Genomic_DNA"/>
</dbReference>
<gene>
    <name evidence="1" type="ORF">E5990_00690</name>
</gene>
<comment type="caution">
    <text evidence="1">The sequence shown here is derived from an EMBL/GenBank/DDBJ whole genome shotgun (WGS) entry which is preliminary data.</text>
</comment>
<dbReference type="Proteomes" id="UP000305401">
    <property type="component" value="Unassembled WGS sequence"/>
</dbReference>
<proteinExistence type="predicted"/>
<keyword evidence="2" id="KW-1185">Reference proteome</keyword>
<sequence length="264" mass="28968">MKNFTSLFVAAFAFALSANAQGLVPEDIEIANPSFELANEALGDDVKAHLVGWEVDGPNKNDWAPRAHTNSAFEGDWYVRMVLSSGNIEPGTRIRQYVETGKGPGVYVLTAACNVSRNAWRGNIDALDNVFGGLWIVDNDDAPEDVEGRGFCKIGECLGDWKPQTIVYKSEVDQPFLEIGFGIPSASNGNPKGILQCDAFKLQYFNTDDVEAVKAYLNGESGIDDIYVAPEVKDNKYYNLQGMEVAEPTTGLYIHNGKKVFIKK</sequence>